<feature type="transmembrane region" description="Helical" evidence="1">
    <location>
        <begin position="101"/>
        <end position="118"/>
    </location>
</feature>
<feature type="transmembrane region" description="Helical" evidence="1">
    <location>
        <begin position="34"/>
        <end position="50"/>
    </location>
</feature>
<organism evidence="2 3">
    <name type="scientific">Dillenia turbinata</name>
    <dbReference type="NCBI Taxonomy" id="194707"/>
    <lineage>
        <taxon>Eukaryota</taxon>
        <taxon>Viridiplantae</taxon>
        <taxon>Streptophyta</taxon>
        <taxon>Embryophyta</taxon>
        <taxon>Tracheophyta</taxon>
        <taxon>Spermatophyta</taxon>
        <taxon>Magnoliopsida</taxon>
        <taxon>eudicotyledons</taxon>
        <taxon>Gunneridae</taxon>
        <taxon>Pentapetalae</taxon>
        <taxon>Dilleniales</taxon>
        <taxon>Dilleniaceae</taxon>
        <taxon>Dillenia</taxon>
    </lineage>
</organism>
<keyword evidence="3" id="KW-1185">Reference proteome</keyword>
<keyword evidence="1" id="KW-1133">Transmembrane helix</keyword>
<protein>
    <recommendedName>
        <fullName evidence="4">Phosphatidic acid phosphatase type 2/haloperoxidase domain-containing protein</fullName>
    </recommendedName>
</protein>
<accession>A0AAN8ZF51</accession>
<evidence type="ECO:0008006" key="4">
    <source>
        <dbReference type="Google" id="ProtNLM"/>
    </source>
</evidence>
<dbReference type="GO" id="GO:0006644">
    <property type="term" value="P:phospholipid metabolic process"/>
    <property type="evidence" value="ECO:0007669"/>
    <property type="project" value="InterPro"/>
</dbReference>
<evidence type="ECO:0000313" key="2">
    <source>
        <dbReference type="EMBL" id="KAK6931548.1"/>
    </source>
</evidence>
<dbReference type="Proteomes" id="UP001370490">
    <property type="component" value="Unassembled WGS sequence"/>
</dbReference>
<proteinExistence type="predicted"/>
<name>A0AAN8ZF51_9MAGN</name>
<dbReference type="AlphaFoldDB" id="A0AAN8ZF51"/>
<reference evidence="2 3" key="1">
    <citation type="submission" date="2023-12" db="EMBL/GenBank/DDBJ databases">
        <title>A high-quality genome assembly for Dillenia turbinata (Dilleniales).</title>
        <authorList>
            <person name="Chanderbali A."/>
        </authorList>
    </citation>
    <scope>NUCLEOTIDE SEQUENCE [LARGE SCALE GENOMIC DNA]</scope>
    <source>
        <strain evidence="2">LSX21</strain>
        <tissue evidence="2">Leaf</tissue>
    </source>
</reference>
<dbReference type="GO" id="GO:0046839">
    <property type="term" value="P:phospholipid dephosphorylation"/>
    <property type="evidence" value="ECO:0007669"/>
    <property type="project" value="TreeGrafter"/>
</dbReference>
<dbReference type="PANTHER" id="PTHR10165">
    <property type="entry name" value="LIPID PHOSPHATE PHOSPHATASE"/>
    <property type="match status" value="1"/>
</dbReference>
<sequence>MGKEKDMLDLFEGSAPTQLGLTELRLQKNHKHDWLILLLLAAIEPFRRYVGEDMMSDLKYTMKSDTVPAWAVPLYAVLLPIGVFILFYIRRRDVYDLHHRIIGLLFAVLITGVLTDAIKDAVGFVAGGDSNAQRQTNHTTMNVLNMEAQRQR</sequence>
<evidence type="ECO:0000256" key="1">
    <source>
        <dbReference type="SAM" id="Phobius"/>
    </source>
</evidence>
<keyword evidence="1" id="KW-0472">Membrane</keyword>
<dbReference type="GO" id="GO:0008195">
    <property type="term" value="F:phosphatidate phosphatase activity"/>
    <property type="evidence" value="ECO:0007669"/>
    <property type="project" value="TreeGrafter"/>
</dbReference>
<dbReference type="InterPro" id="IPR043216">
    <property type="entry name" value="PAP-like"/>
</dbReference>
<dbReference type="PANTHER" id="PTHR10165:SF203">
    <property type="entry name" value="LIPID PHOSPHATE PHOSPHATASE 3, CHLOROPLASTIC-RELATED"/>
    <property type="match status" value="1"/>
</dbReference>
<comment type="caution">
    <text evidence="2">The sequence shown here is derived from an EMBL/GenBank/DDBJ whole genome shotgun (WGS) entry which is preliminary data.</text>
</comment>
<dbReference type="GO" id="GO:0016020">
    <property type="term" value="C:membrane"/>
    <property type="evidence" value="ECO:0007669"/>
    <property type="project" value="TreeGrafter"/>
</dbReference>
<gene>
    <name evidence="2" type="ORF">RJ641_003341</name>
</gene>
<dbReference type="EMBL" id="JBAMMX010000011">
    <property type="protein sequence ID" value="KAK6931548.1"/>
    <property type="molecule type" value="Genomic_DNA"/>
</dbReference>
<keyword evidence="1" id="KW-0812">Transmembrane</keyword>
<evidence type="ECO:0000313" key="3">
    <source>
        <dbReference type="Proteomes" id="UP001370490"/>
    </source>
</evidence>
<feature type="transmembrane region" description="Helical" evidence="1">
    <location>
        <begin position="70"/>
        <end position="89"/>
    </location>
</feature>